<reference evidence="1" key="1">
    <citation type="submission" date="2018-01" db="EMBL/GenBank/DDBJ databases">
        <title>An insight into the sialome of Amazonian anophelines.</title>
        <authorList>
            <person name="Ribeiro J.M."/>
            <person name="Scarpassa V."/>
            <person name="Calvo E."/>
        </authorList>
    </citation>
    <scope>NUCLEOTIDE SEQUENCE</scope>
</reference>
<sequence>MPNLFFYVCSALSLTAAGCHISFPQFLTRCLSSWDTTHAINIIICFRLHHFTILLLPQYQHLSNLFVFLIMKPFRHLFFKSAHSTPQCMHSPFQRIPTTQKNMLCAENVFNVTLFSLIRNV</sequence>
<accession>A0A2M4D2J5</accession>
<evidence type="ECO:0000313" key="1">
    <source>
        <dbReference type="EMBL" id="MBW71767.1"/>
    </source>
</evidence>
<dbReference type="EMBL" id="GGFL01007589">
    <property type="protein sequence ID" value="MBW71767.1"/>
    <property type="molecule type" value="Transcribed_RNA"/>
</dbReference>
<organism evidence="1">
    <name type="scientific">Anopheles darlingi</name>
    <name type="common">Mosquito</name>
    <dbReference type="NCBI Taxonomy" id="43151"/>
    <lineage>
        <taxon>Eukaryota</taxon>
        <taxon>Metazoa</taxon>
        <taxon>Ecdysozoa</taxon>
        <taxon>Arthropoda</taxon>
        <taxon>Hexapoda</taxon>
        <taxon>Insecta</taxon>
        <taxon>Pterygota</taxon>
        <taxon>Neoptera</taxon>
        <taxon>Endopterygota</taxon>
        <taxon>Diptera</taxon>
        <taxon>Nematocera</taxon>
        <taxon>Culicoidea</taxon>
        <taxon>Culicidae</taxon>
        <taxon>Anophelinae</taxon>
        <taxon>Anopheles</taxon>
    </lineage>
</organism>
<dbReference type="AlphaFoldDB" id="A0A2M4D2J5"/>
<proteinExistence type="predicted"/>
<protein>
    <submittedName>
        <fullName evidence="1">Putative secreted protein</fullName>
    </submittedName>
</protein>
<name>A0A2M4D2J5_ANODA</name>